<evidence type="ECO:0000313" key="2">
    <source>
        <dbReference type="Proteomes" id="UP000035553"/>
    </source>
</evidence>
<dbReference type="AlphaFoldDB" id="A0A0U1QSV8"/>
<dbReference type="STRING" id="1069536.SINU_00560"/>
<sequence>MDEPLITKKELLERTGISYGQLYRWKRKNLIPESWFIRKATYTGQETFFPKEKILKRVQAISNMKNTLSLDELAEHFSPQSVTKISLSEKNLLDRNIVSIAALNLFKEHVPNQKKYPFNDLLAMFLLDQMLSEGQMNRSEASDLLDVLQENSGKLYDKNNYLYFIRKMGVSVVLIAAGEVSLYFDQGVHVIKKQAISSCIERLKTLIEPINSGDPDREDT</sequence>
<dbReference type="OrthoDB" id="1648298at2"/>
<evidence type="ECO:0000313" key="1">
    <source>
        <dbReference type="EMBL" id="KLI03887.1"/>
    </source>
</evidence>
<dbReference type="EMBL" id="AFVQ02000006">
    <property type="protein sequence ID" value="KLI03887.1"/>
    <property type="molecule type" value="Genomic_DNA"/>
</dbReference>
<keyword evidence="2" id="KW-1185">Reference proteome</keyword>
<name>A0A0U1QSV8_9BACL</name>
<protein>
    <recommendedName>
        <fullName evidence="3">DUF4004 domain-containing protein</fullName>
    </recommendedName>
</protein>
<accession>A0A0U1QSV8</accession>
<dbReference type="Pfam" id="PF13171">
    <property type="entry name" value="DUF4004"/>
    <property type="match status" value="1"/>
</dbReference>
<organism evidence="1 2">
    <name type="scientific">Sporolactobacillus inulinus CASD</name>
    <dbReference type="NCBI Taxonomy" id="1069536"/>
    <lineage>
        <taxon>Bacteria</taxon>
        <taxon>Bacillati</taxon>
        <taxon>Bacillota</taxon>
        <taxon>Bacilli</taxon>
        <taxon>Bacillales</taxon>
        <taxon>Sporolactobacillaceae</taxon>
        <taxon>Sporolactobacillus</taxon>
    </lineage>
</organism>
<proteinExistence type="predicted"/>
<comment type="caution">
    <text evidence="1">The sequence shown here is derived from an EMBL/GenBank/DDBJ whole genome shotgun (WGS) entry which is preliminary data.</text>
</comment>
<dbReference type="InterPro" id="IPR025063">
    <property type="entry name" value="DUF4004"/>
</dbReference>
<gene>
    <name evidence="1" type="ORF">SINU_00560</name>
</gene>
<dbReference type="RefSeq" id="WP_010023115.1">
    <property type="nucleotide sequence ID" value="NZ_AFVQ02000006.1"/>
</dbReference>
<dbReference type="Proteomes" id="UP000035553">
    <property type="component" value="Unassembled WGS sequence"/>
</dbReference>
<reference evidence="1 2" key="1">
    <citation type="journal article" date="2011" name="J. Bacteriol.">
        <title>Draft genome sequence of Sporolactobacillus inulinus strain CASD, an efficient D-lactic acid-producing bacterium with high-concentration lactate tolerance capability.</title>
        <authorList>
            <person name="Yu B."/>
            <person name="Su F."/>
            <person name="Wang L."/>
            <person name="Xu K."/>
            <person name="Zhao B."/>
            <person name="Xu P."/>
        </authorList>
    </citation>
    <scope>NUCLEOTIDE SEQUENCE [LARGE SCALE GENOMIC DNA]</scope>
    <source>
        <strain evidence="1 2">CASD</strain>
    </source>
</reference>
<evidence type="ECO:0008006" key="3">
    <source>
        <dbReference type="Google" id="ProtNLM"/>
    </source>
</evidence>